<dbReference type="Gene3D" id="2.60.120.470">
    <property type="entry name" value="PITH domain"/>
    <property type="match status" value="1"/>
</dbReference>
<comment type="similarity">
    <text evidence="1">Belongs to the PITHD1 family.</text>
</comment>
<dbReference type="InterPro" id="IPR008979">
    <property type="entry name" value="Galactose-bd-like_sf"/>
</dbReference>
<dbReference type="PANTHER" id="PTHR12175:SF1">
    <property type="entry name" value="PITH DOMAIN-CONTAINING PROTEIN 1"/>
    <property type="match status" value="1"/>
</dbReference>
<reference evidence="3" key="1">
    <citation type="submission" date="2022-01" db="EMBL/GenBank/DDBJ databases">
        <title>Genome Sequence Resource for Two Populations of Ditylenchus destructor, the Migratory Endoparasitic Phytonematode.</title>
        <authorList>
            <person name="Zhang H."/>
            <person name="Lin R."/>
            <person name="Xie B."/>
        </authorList>
    </citation>
    <scope>NUCLEOTIDE SEQUENCE</scope>
    <source>
        <strain evidence="3">BazhouSP</strain>
    </source>
</reference>
<dbReference type="SUPFAM" id="SSF49785">
    <property type="entry name" value="Galactose-binding domain-like"/>
    <property type="match status" value="1"/>
</dbReference>
<dbReference type="Pfam" id="PF06201">
    <property type="entry name" value="PITH"/>
    <property type="match status" value="1"/>
</dbReference>
<name>A0AAD4RB08_9BILA</name>
<gene>
    <name evidence="3" type="ORF">DdX_03433</name>
</gene>
<evidence type="ECO:0000256" key="1">
    <source>
        <dbReference type="ARBA" id="ARBA00025788"/>
    </source>
</evidence>
<evidence type="ECO:0000313" key="4">
    <source>
        <dbReference type="Proteomes" id="UP001201812"/>
    </source>
</evidence>
<organism evidence="3 4">
    <name type="scientific">Ditylenchus destructor</name>
    <dbReference type="NCBI Taxonomy" id="166010"/>
    <lineage>
        <taxon>Eukaryota</taxon>
        <taxon>Metazoa</taxon>
        <taxon>Ecdysozoa</taxon>
        <taxon>Nematoda</taxon>
        <taxon>Chromadorea</taxon>
        <taxon>Rhabditida</taxon>
        <taxon>Tylenchina</taxon>
        <taxon>Tylenchomorpha</taxon>
        <taxon>Sphaerularioidea</taxon>
        <taxon>Anguinidae</taxon>
        <taxon>Anguininae</taxon>
        <taxon>Ditylenchus</taxon>
    </lineage>
</organism>
<protein>
    <submittedName>
        <fullName evidence="3">PITH domain-containing protein</fullName>
    </submittedName>
</protein>
<keyword evidence="4" id="KW-1185">Reference proteome</keyword>
<dbReference type="InterPro" id="IPR037047">
    <property type="entry name" value="PITH_dom_sf"/>
</dbReference>
<comment type="caution">
    <text evidence="3">The sequence shown here is derived from an EMBL/GenBank/DDBJ whole genome shotgun (WGS) entry which is preliminary data.</text>
</comment>
<dbReference type="PROSITE" id="PS51532">
    <property type="entry name" value="PITH"/>
    <property type="match status" value="1"/>
</dbReference>
<dbReference type="InterPro" id="IPR010400">
    <property type="entry name" value="PITH_dom"/>
</dbReference>
<dbReference type="EMBL" id="JAKKPZ010000003">
    <property type="protein sequence ID" value="KAI1723281.1"/>
    <property type="molecule type" value="Genomic_DNA"/>
</dbReference>
<sequence length="213" mass="23812">MCSHGNSGGHGGSCADSVAQFDHGSEGMQYNLNNFIVKEKVVVLNEAVEGSGVKVFKSWEDKHDRTQFVESDVDQELLFYIPFKGHVKVSGIAICGNLDDSHPANVRIFKDKDNMSFDEVSTMKPIQEMQLKQDDAAQIDYPLIASKFASVSSLTLYFNANFGSDSTRIFYIGLRGEYERDFRDKVVIATYEARPVPDDHKAELPDTAHHHVC</sequence>
<dbReference type="PANTHER" id="PTHR12175">
    <property type="entry name" value="AD039 HT014 THIOREDOXIN FAMILY TRP26"/>
    <property type="match status" value="1"/>
</dbReference>
<accession>A0AAD4RB08</accession>
<evidence type="ECO:0000259" key="2">
    <source>
        <dbReference type="PROSITE" id="PS51532"/>
    </source>
</evidence>
<dbReference type="InterPro" id="IPR045099">
    <property type="entry name" value="PITH1-like"/>
</dbReference>
<dbReference type="Proteomes" id="UP001201812">
    <property type="component" value="Unassembled WGS sequence"/>
</dbReference>
<evidence type="ECO:0000313" key="3">
    <source>
        <dbReference type="EMBL" id="KAI1723281.1"/>
    </source>
</evidence>
<dbReference type="GO" id="GO:0005634">
    <property type="term" value="C:nucleus"/>
    <property type="evidence" value="ECO:0007669"/>
    <property type="project" value="TreeGrafter"/>
</dbReference>
<dbReference type="GO" id="GO:0005737">
    <property type="term" value="C:cytoplasm"/>
    <property type="evidence" value="ECO:0007669"/>
    <property type="project" value="UniProtKB-ARBA"/>
</dbReference>
<feature type="domain" description="PITH" evidence="2">
    <location>
        <begin position="21"/>
        <end position="194"/>
    </location>
</feature>
<proteinExistence type="inferred from homology"/>
<dbReference type="AlphaFoldDB" id="A0AAD4RB08"/>